<dbReference type="EMBL" id="REGN01004471">
    <property type="protein sequence ID" value="RNA17360.1"/>
    <property type="molecule type" value="Genomic_DNA"/>
</dbReference>
<accession>A0A3M7R190</accession>
<dbReference type="AlphaFoldDB" id="A0A3M7R190"/>
<evidence type="ECO:0000313" key="1">
    <source>
        <dbReference type="EMBL" id="RNA17360.1"/>
    </source>
</evidence>
<organism evidence="1 2">
    <name type="scientific">Brachionus plicatilis</name>
    <name type="common">Marine rotifer</name>
    <name type="synonym">Brachionus muelleri</name>
    <dbReference type="NCBI Taxonomy" id="10195"/>
    <lineage>
        <taxon>Eukaryota</taxon>
        <taxon>Metazoa</taxon>
        <taxon>Spiralia</taxon>
        <taxon>Gnathifera</taxon>
        <taxon>Rotifera</taxon>
        <taxon>Eurotatoria</taxon>
        <taxon>Monogononta</taxon>
        <taxon>Pseudotrocha</taxon>
        <taxon>Ploima</taxon>
        <taxon>Brachionidae</taxon>
        <taxon>Brachionus</taxon>
    </lineage>
</organism>
<keyword evidence="2" id="KW-1185">Reference proteome</keyword>
<gene>
    <name evidence="1" type="ORF">BpHYR1_038371</name>
</gene>
<reference evidence="1 2" key="1">
    <citation type="journal article" date="2018" name="Sci. Rep.">
        <title>Genomic signatures of local adaptation to the degree of environmental predictability in rotifers.</title>
        <authorList>
            <person name="Franch-Gras L."/>
            <person name="Hahn C."/>
            <person name="Garcia-Roger E.M."/>
            <person name="Carmona M.J."/>
            <person name="Serra M."/>
            <person name="Gomez A."/>
        </authorList>
    </citation>
    <scope>NUCLEOTIDE SEQUENCE [LARGE SCALE GENOMIC DNA]</scope>
    <source>
        <strain evidence="1">HYR1</strain>
    </source>
</reference>
<name>A0A3M7R190_BRAPC</name>
<dbReference type="Proteomes" id="UP000276133">
    <property type="component" value="Unassembled WGS sequence"/>
</dbReference>
<protein>
    <submittedName>
        <fullName evidence="1">Uncharacterized protein</fullName>
    </submittedName>
</protein>
<comment type="caution">
    <text evidence="1">The sequence shown here is derived from an EMBL/GenBank/DDBJ whole genome shotgun (WGS) entry which is preliminary data.</text>
</comment>
<proteinExistence type="predicted"/>
<sequence length="92" mass="10972">MGLLATTHSIPYYYPTLISYNKQYNYQEKIIIDFHDYSTNDFGDLITVFYENLHCSKITETEQEFTKIQNQNISAPNYKETLELEVKNRTYI</sequence>
<evidence type="ECO:0000313" key="2">
    <source>
        <dbReference type="Proteomes" id="UP000276133"/>
    </source>
</evidence>